<evidence type="ECO:0000256" key="4">
    <source>
        <dbReference type="SAM" id="Phobius"/>
    </source>
</evidence>
<comment type="caution">
    <text evidence="5">The sequence shown here is derived from an EMBL/GenBank/DDBJ whole genome shotgun (WGS) entry which is preliminary data.</text>
</comment>
<evidence type="ECO:0000313" key="6">
    <source>
        <dbReference type="Proteomes" id="UP000650466"/>
    </source>
</evidence>
<dbReference type="Proteomes" id="UP000650466">
    <property type="component" value="Unassembled WGS sequence"/>
</dbReference>
<dbReference type="PANTHER" id="PTHR22550">
    <property type="entry name" value="SPORE GERMINATION PROTEIN"/>
    <property type="match status" value="1"/>
</dbReference>
<accession>A0A926QKG0</accession>
<feature type="transmembrane region" description="Helical" evidence="4">
    <location>
        <begin position="310"/>
        <end position="332"/>
    </location>
</feature>
<feature type="region of interest" description="Disordered" evidence="3">
    <location>
        <begin position="144"/>
        <end position="164"/>
    </location>
</feature>
<dbReference type="Pfam" id="PF03323">
    <property type="entry name" value="GerA"/>
    <property type="match status" value="1"/>
</dbReference>
<sequence length="521" mass="57609">MQFIKKILQNNYRSIDTQLNQSDLPVSKQPLEKSLELNIAKIKLAFGHSKDIITQTILLKETSTIQIGFIYINGLISPISIQALITENLKVDSCEFTLNALRNSMSTLGQVRDISDFDTLYQSVLSGFTVILVDGYAQGFAANTQGGEHRSVEEPSTQSVVRGPREGFTEQISTNAALIRRKIKDANLWMESMTIGRVSKTEVAIMYINGIVNDKLVAEARIRLGRIDIDAIFESGSIEELIQDETFTPFPTLYNTERPDVIAAGLMEGRVAILVDGTPFVLMAPALFTQFYQSAEDYYQRADFSTLLRFLRYVCFFISLLAPSLYIAITTFHQELLPSSLLISLAAQREGIPFPAFIEAVGMEIIFEILREAGVRLPKTVGQAVSIVGALVIGQAAVEAGLVSPAMVIVVAITAIANFVIPSFNMAITIRILRFALMIIAASFGLYGITVGLIAIVLHLCSLRSFGIPYMAPMAPFILADQKDTIFRLPQWALFARPRLISQKNNIRENNAPTNKPEPRS</sequence>
<proteinExistence type="inferred from homology"/>
<keyword evidence="4" id="KW-1133">Transmembrane helix</keyword>
<feature type="transmembrane region" description="Helical" evidence="4">
    <location>
        <begin position="433"/>
        <end position="460"/>
    </location>
</feature>
<dbReference type="InterPro" id="IPR050768">
    <property type="entry name" value="UPF0353/GerABKA_families"/>
</dbReference>
<dbReference type="PIRSF" id="PIRSF005690">
    <property type="entry name" value="GerBA"/>
    <property type="match status" value="1"/>
</dbReference>
<dbReference type="EMBL" id="JACVVD010000004">
    <property type="protein sequence ID" value="MBD0381447.1"/>
    <property type="molecule type" value="Genomic_DNA"/>
</dbReference>
<dbReference type="RefSeq" id="WP_188175222.1">
    <property type="nucleotide sequence ID" value="NZ_JACVVD010000004.1"/>
</dbReference>
<gene>
    <name evidence="5" type="ORF">ICC18_15070</name>
</gene>
<evidence type="ECO:0000256" key="2">
    <source>
        <dbReference type="ARBA" id="ARBA00023136"/>
    </source>
</evidence>
<evidence type="ECO:0000313" key="5">
    <source>
        <dbReference type="EMBL" id="MBD0381447.1"/>
    </source>
</evidence>
<keyword evidence="2 4" id="KW-0472">Membrane</keyword>
<feature type="transmembrane region" description="Helical" evidence="4">
    <location>
        <begin position="402"/>
        <end position="421"/>
    </location>
</feature>
<evidence type="ECO:0000256" key="1">
    <source>
        <dbReference type="ARBA" id="ARBA00005278"/>
    </source>
</evidence>
<comment type="similarity">
    <text evidence="1">Belongs to the GerABKA family.</text>
</comment>
<dbReference type="GO" id="GO:0009847">
    <property type="term" value="P:spore germination"/>
    <property type="evidence" value="ECO:0007669"/>
    <property type="project" value="InterPro"/>
</dbReference>
<dbReference type="GO" id="GO:0016020">
    <property type="term" value="C:membrane"/>
    <property type="evidence" value="ECO:0007669"/>
    <property type="project" value="InterPro"/>
</dbReference>
<dbReference type="AlphaFoldDB" id="A0A926QKG0"/>
<keyword evidence="4" id="KW-0812">Transmembrane</keyword>
<keyword evidence="6" id="KW-1185">Reference proteome</keyword>
<name>A0A926QKG0_9BACL</name>
<reference evidence="5" key="1">
    <citation type="submission" date="2020-09" db="EMBL/GenBank/DDBJ databases">
        <title>Draft Genome Sequence of Paenibacillus sp. WST5.</title>
        <authorList>
            <person name="Bao Z."/>
        </authorList>
    </citation>
    <scope>NUCLEOTIDE SEQUENCE</scope>
    <source>
        <strain evidence="5">WST5</strain>
    </source>
</reference>
<dbReference type="PANTHER" id="PTHR22550:SF5">
    <property type="entry name" value="LEUCINE ZIPPER PROTEIN 4"/>
    <property type="match status" value="1"/>
</dbReference>
<dbReference type="InterPro" id="IPR004995">
    <property type="entry name" value="Spore_Ger"/>
</dbReference>
<organism evidence="5 6">
    <name type="scientific">Paenibacillus sedimenti</name>
    <dbReference type="NCBI Taxonomy" id="2770274"/>
    <lineage>
        <taxon>Bacteria</taxon>
        <taxon>Bacillati</taxon>
        <taxon>Bacillota</taxon>
        <taxon>Bacilli</taxon>
        <taxon>Bacillales</taxon>
        <taxon>Paenibacillaceae</taxon>
        <taxon>Paenibacillus</taxon>
    </lineage>
</organism>
<protein>
    <submittedName>
        <fullName evidence="5">Spore germination protein</fullName>
    </submittedName>
</protein>
<evidence type="ECO:0000256" key="3">
    <source>
        <dbReference type="SAM" id="MobiDB-lite"/>
    </source>
</evidence>